<dbReference type="Pfam" id="PF12833">
    <property type="entry name" value="HTH_18"/>
    <property type="match status" value="1"/>
</dbReference>
<dbReference type="GO" id="GO:0043565">
    <property type="term" value="F:sequence-specific DNA binding"/>
    <property type="evidence" value="ECO:0007669"/>
    <property type="project" value="InterPro"/>
</dbReference>
<reference evidence="5 6" key="1">
    <citation type="submission" date="2015-09" db="EMBL/GenBank/DDBJ databases">
        <authorList>
            <consortium name="Swine Surveillance"/>
        </authorList>
    </citation>
    <scope>NUCLEOTIDE SEQUENCE [LARGE SCALE GENOMIC DNA]</scope>
    <source>
        <strain evidence="5 6">CECT 7688</strain>
    </source>
</reference>
<dbReference type="SMART" id="SM00342">
    <property type="entry name" value="HTH_ARAC"/>
    <property type="match status" value="1"/>
</dbReference>
<dbReference type="AlphaFoldDB" id="A0A0P1ESE2"/>
<proteinExistence type="predicted"/>
<dbReference type="EMBL" id="CYPW01000025">
    <property type="protein sequence ID" value="CUH53078.1"/>
    <property type="molecule type" value="Genomic_DNA"/>
</dbReference>
<keyword evidence="2" id="KW-0238">DNA-binding</keyword>
<dbReference type="SUPFAM" id="SSF51215">
    <property type="entry name" value="Regulatory protein AraC"/>
    <property type="match status" value="1"/>
</dbReference>
<dbReference type="GO" id="GO:0003700">
    <property type="term" value="F:DNA-binding transcription factor activity"/>
    <property type="evidence" value="ECO:0007669"/>
    <property type="project" value="InterPro"/>
</dbReference>
<evidence type="ECO:0000313" key="5">
    <source>
        <dbReference type="EMBL" id="CUH53078.1"/>
    </source>
</evidence>
<dbReference type="Proteomes" id="UP000054823">
    <property type="component" value="Unassembled WGS sequence"/>
</dbReference>
<dbReference type="InterPro" id="IPR018060">
    <property type="entry name" value="HTH_AraC"/>
</dbReference>
<evidence type="ECO:0000256" key="2">
    <source>
        <dbReference type="ARBA" id="ARBA00023125"/>
    </source>
</evidence>
<dbReference type="InterPro" id="IPR009057">
    <property type="entry name" value="Homeodomain-like_sf"/>
</dbReference>
<name>A0A0P1ESE2_9RHOB</name>
<dbReference type="RefSeq" id="WP_058240273.1">
    <property type="nucleotide sequence ID" value="NZ_CYPW01000025.1"/>
</dbReference>
<gene>
    <name evidence="5" type="primary">rhaR</name>
    <name evidence="5" type="ORF">SHM7688_02530</name>
</gene>
<feature type="domain" description="HTH araC/xylS-type" evidence="4">
    <location>
        <begin position="153"/>
        <end position="251"/>
    </location>
</feature>
<dbReference type="STRING" id="321267.SHM7688_02530"/>
<protein>
    <submittedName>
        <fullName evidence="5">L-rhamnose operon transcriptional activator RhaR</fullName>
    </submittedName>
</protein>
<dbReference type="SUPFAM" id="SSF46689">
    <property type="entry name" value="Homeodomain-like"/>
    <property type="match status" value="1"/>
</dbReference>
<evidence type="ECO:0000259" key="4">
    <source>
        <dbReference type="PROSITE" id="PS01124"/>
    </source>
</evidence>
<evidence type="ECO:0000256" key="3">
    <source>
        <dbReference type="ARBA" id="ARBA00023163"/>
    </source>
</evidence>
<dbReference type="PANTHER" id="PTHR43280">
    <property type="entry name" value="ARAC-FAMILY TRANSCRIPTIONAL REGULATOR"/>
    <property type="match status" value="1"/>
</dbReference>
<accession>A0A0P1ESE2</accession>
<keyword evidence="1" id="KW-0805">Transcription regulation</keyword>
<organism evidence="5 6">
    <name type="scientific">Shimia marina</name>
    <dbReference type="NCBI Taxonomy" id="321267"/>
    <lineage>
        <taxon>Bacteria</taxon>
        <taxon>Pseudomonadati</taxon>
        <taxon>Pseudomonadota</taxon>
        <taxon>Alphaproteobacteria</taxon>
        <taxon>Rhodobacterales</taxon>
        <taxon>Roseobacteraceae</taxon>
    </lineage>
</organism>
<keyword evidence="3" id="KW-0804">Transcription</keyword>
<evidence type="ECO:0000313" key="6">
    <source>
        <dbReference type="Proteomes" id="UP000054823"/>
    </source>
</evidence>
<dbReference type="PRINTS" id="PR00032">
    <property type="entry name" value="HTHARAC"/>
</dbReference>
<evidence type="ECO:0000256" key="1">
    <source>
        <dbReference type="ARBA" id="ARBA00023015"/>
    </source>
</evidence>
<dbReference type="PROSITE" id="PS01124">
    <property type="entry name" value="HTH_ARAC_FAMILY_2"/>
    <property type="match status" value="1"/>
</dbReference>
<keyword evidence="6" id="KW-1185">Reference proteome</keyword>
<sequence>MTLAQLTQGAPWVLEKLHLRDHHLFLWTTRGQGRLLLHGQRRGFGAHNAVFVPAGKLLAFELGLQVQGLATLIPDDGHVPLPSQPQHLRLQDSKSQAELTATLDALRRELEEQRPFMAEALTAQARLMSVALRRSIDAAGPAPKERAADRIVRRFCDCLAKDFAKGHPMAWYAEQLDITPTHLTRACRQSAGITAAEMLSQVVQHRAHSLLRAGNWPIKKIATSLGFGSAAYFTRFCQKHFGASPSQIRKAMHSP</sequence>
<dbReference type="Gene3D" id="1.10.10.60">
    <property type="entry name" value="Homeodomain-like"/>
    <property type="match status" value="1"/>
</dbReference>
<dbReference type="PANTHER" id="PTHR43280:SF32">
    <property type="entry name" value="TRANSCRIPTIONAL REGULATORY PROTEIN"/>
    <property type="match status" value="1"/>
</dbReference>
<dbReference type="InterPro" id="IPR037923">
    <property type="entry name" value="HTH-like"/>
</dbReference>
<dbReference type="InterPro" id="IPR020449">
    <property type="entry name" value="Tscrpt_reg_AraC-type_HTH"/>
</dbReference>